<dbReference type="GO" id="GO:0016020">
    <property type="term" value="C:membrane"/>
    <property type="evidence" value="ECO:0007669"/>
    <property type="project" value="InterPro"/>
</dbReference>
<keyword evidence="3 8" id="KW-0812">Transmembrane</keyword>
<name>A0A9P1BWW9_9DINO</name>
<dbReference type="Proteomes" id="UP001152797">
    <property type="component" value="Unassembled WGS sequence"/>
</dbReference>
<dbReference type="GO" id="GO:0012505">
    <property type="term" value="C:endomembrane system"/>
    <property type="evidence" value="ECO:0007669"/>
    <property type="project" value="UniProtKB-SubCell"/>
</dbReference>
<keyword evidence="12" id="KW-1185">Reference proteome</keyword>
<evidence type="ECO:0000313" key="10">
    <source>
        <dbReference type="EMBL" id="CAI3980979.1"/>
    </source>
</evidence>
<dbReference type="InterPro" id="IPR004837">
    <property type="entry name" value="NaCa_Exmemb"/>
</dbReference>
<feature type="compositionally biased region" description="Polar residues" evidence="7">
    <location>
        <begin position="328"/>
        <end position="338"/>
    </location>
</feature>
<dbReference type="GO" id="GO:0005432">
    <property type="term" value="F:calcium:sodium antiporter activity"/>
    <property type="evidence" value="ECO:0007669"/>
    <property type="project" value="TreeGrafter"/>
</dbReference>
<dbReference type="InterPro" id="IPR051171">
    <property type="entry name" value="CaCA"/>
</dbReference>
<evidence type="ECO:0000256" key="5">
    <source>
        <dbReference type="ARBA" id="ARBA00023065"/>
    </source>
</evidence>
<dbReference type="InterPro" id="IPR044880">
    <property type="entry name" value="NCX_ion-bd_dom_sf"/>
</dbReference>
<dbReference type="GO" id="GO:0098703">
    <property type="term" value="P:calcium ion import across plasma membrane"/>
    <property type="evidence" value="ECO:0007669"/>
    <property type="project" value="TreeGrafter"/>
</dbReference>
<evidence type="ECO:0000313" key="11">
    <source>
        <dbReference type="EMBL" id="CAL4768291.1"/>
    </source>
</evidence>
<proteinExistence type="predicted"/>
<feature type="compositionally biased region" description="Basic residues" evidence="7">
    <location>
        <begin position="536"/>
        <end position="547"/>
    </location>
</feature>
<dbReference type="Pfam" id="PF01699">
    <property type="entry name" value="Na_Ca_ex"/>
    <property type="match status" value="1"/>
</dbReference>
<comment type="caution">
    <text evidence="10">The sequence shown here is derived from an EMBL/GenBank/DDBJ whole genome shotgun (WGS) entry which is preliminary data.</text>
</comment>
<keyword evidence="5" id="KW-0406">Ion transport</keyword>
<dbReference type="EMBL" id="CAMXCT010000602">
    <property type="protein sequence ID" value="CAI3980979.1"/>
    <property type="molecule type" value="Genomic_DNA"/>
</dbReference>
<dbReference type="PANTHER" id="PTHR11878">
    <property type="entry name" value="SODIUM/CALCIUM EXCHANGER"/>
    <property type="match status" value="1"/>
</dbReference>
<evidence type="ECO:0000259" key="9">
    <source>
        <dbReference type="Pfam" id="PF01699"/>
    </source>
</evidence>
<reference evidence="10" key="1">
    <citation type="submission" date="2022-10" db="EMBL/GenBank/DDBJ databases">
        <authorList>
            <person name="Chen Y."/>
            <person name="Dougan E. K."/>
            <person name="Chan C."/>
            <person name="Rhodes N."/>
            <person name="Thang M."/>
        </authorList>
    </citation>
    <scope>NUCLEOTIDE SEQUENCE</scope>
</reference>
<dbReference type="EMBL" id="CAMXCT030000602">
    <property type="protein sequence ID" value="CAL4768291.1"/>
    <property type="molecule type" value="Genomic_DNA"/>
</dbReference>
<evidence type="ECO:0000256" key="3">
    <source>
        <dbReference type="ARBA" id="ARBA00022692"/>
    </source>
</evidence>
<feature type="region of interest" description="Disordered" evidence="7">
    <location>
        <begin position="515"/>
        <end position="547"/>
    </location>
</feature>
<reference evidence="11 12" key="2">
    <citation type="submission" date="2024-05" db="EMBL/GenBank/DDBJ databases">
        <authorList>
            <person name="Chen Y."/>
            <person name="Shah S."/>
            <person name="Dougan E. K."/>
            <person name="Thang M."/>
            <person name="Chan C."/>
        </authorList>
    </citation>
    <scope>NUCLEOTIDE SEQUENCE [LARGE SCALE GENOMIC DNA]</scope>
</reference>
<evidence type="ECO:0000256" key="2">
    <source>
        <dbReference type="ARBA" id="ARBA00022448"/>
    </source>
</evidence>
<feature type="compositionally biased region" description="Basic and acidic residues" evidence="7">
    <location>
        <begin position="515"/>
        <end position="529"/>
    </location>
</feature>
<evidence type="ECO:0000313" key="12">
    <source>
        <dbReference type="Proteomes" id="UP001152797"/>
    </source>
</evidence>
<evidence type="ECO:0000256" key="8">
    <source>
        <dbReference type="SAM" id="Phobius"/>
    </source>
</evidence>
<feature type="transmembrane region" description="Helical" evidence="8">
    <location>
        <begin position="1161"/>
        <end position="1189"/>
    </location>
</feature>
<feature type="domain" description="Sodium/calcium exchanger membrane region" evidence="9">
    <location>
        <begin position="1205"/>
        <end position="1300"/>
    </location>
</feature>
<dbReference type="PANTHER" id="PTHR11878:SF65">
    <property type="entry name" value="NA_CA-EXCHANGE PROTEIN, ISOFORM G"/>
    <property type="match status" value="1"/>
</dbReference>
<accession>A0A9P1BWW9</accession>
<evidence type="ECO:0000256" key="7">
    <source>
        <dbReference type="SAM" id="MobiDB-lite"/>
    </source>
</evidence>
<feature type="transmembrane region" description="Helical" evidence="8">
    <location>
        <begin position="1242"/>
        <end position="1266"/>
    </location>
</feature>
<dbReference type="Gene3D" id="1.20.1420.30">
    <property type="entry name" value="NCX, central ion-binding region"/>
    <property type="match status" value="1"/>
</dbReference>
<evidence type="ECO:0000256" key="4">
    <source>
        <dbReference type="ARBA" id="ARBA00022989"/>
    </source>
</evidence>
<protein>
    <submittedName>
        <fullName evidence="11">Sodium/calcium exchanger 2 (Na(+)/Ca(2+)-exchange protein 2) (Solute carrier family 8 member 2)</fullName>
    </submittedName>
</protein>
<sequence>MIQDSLKFVGRGEDSHLLVFEPPAEYLTLGIRAPTCLAIPVIPRKEGFLLATPENFLQADVVTDALFAEDGSLFGPSRDFVAPLIEEDESGLGTVNVGVEARFLVIDVSHAGLEFLREYDPVTDPSGDHMVFSVDRPEAIPQIETILDRISEWIQQSGGAARLDFYSAREEPTQEVIAPSKPAPKKAAAKKVTAAALAETVSALSSQVQLLAAQQQELMKSHQASFVTPVAGPELGKAAMPSVLPPVSAGMGGTGGLPVPKISKLLGPPPKTKQPVLFGAADASDAVNPVENPESPGGDEMTRAIVQQSQAISALVSHLASGDPIADLSSTSASSQGIGTRGVARRERMQQELATGSSSMFMQVPQQIYKKMNPALPVPRTEQDLLASGTSMCAYLERFGGYKGKNELGMIMWMLGHCMDSAASGDVHKTREFLALTTACVEQASMDGHWGIAYVLSLLEEPPSQLFADRAHPVSALGAHPVSALGKPFSPLVPGVWSATALAYLKEVDLLSTKKTEARPQKSPAKAEDPSSTPSPKRRPRFPKKPKGGVFAQVELLRRRPSEHHLKLYQRLRLLIESDGDVEVDNLPSVGRRFPELVARIAEISDKLAKLGPTADPYDQTFNGVTVEKTEEPEPELRPFHDLDPEKIKILALDTGMPRSVLIRDSPETLAALARKWDAHGLLYLHNKAVHPDSFVRIFGAFKDLQTHRQIGDRNTLSRPRGICGLLLLQFFEETMQDKNFTGMSQSEKSYRLAEKTYDKAGLLGSPHKDLVGVQEGRIIGAYLNASDRAVDRGMVTVAAPAKKRIALSYLSLQVAQLPMTSDSLHLCLIGGWVSLLGYRRPMMAILQDSFKVVDMLAFDRENPRVVPLTRKVAGELVLLSVLAPLAVTDIAVPFSQDIYCTDASLEKGAILRAAVSKDVSEVLWKTSKTKGAYSRLLSPVECVLKQLGELEEVALDSRDWNGDAHGKVEALEGNWDREQLFDLASLPKLRRWSKYRVPPAYKSLRQEPIRVLEFDSTLGYPGEGSAMPIFASTPAETRRMNERMERPELRAGRPVTDATTGLRERYWDIFKRWAFSEGLDLDDILLNYMYNIDELNFILVRYGRTLYAAGKTYNQYAETLNALTALKPGLRRMMTAAWDLGIAWTKQEPSQHHIPVPAPILIAMISVAIMWGWMSTAGLLALGFGGLLRRVVDPKTGRNYTTKVWNETVSNLTLMALGSSAPEILLSIIELVGDSFFSGALGPSTIVGSAAFNLLVISAVCVAAIPSPEVRFIKEVPVFAVTASFSIIAYLWLLIIAAWLWESEGWAWH</sequence>
<feature type="transmembrane region" description="Helical" evidence="8">
    <location>
        <begin position="1210"/>
        <end position="1230"/>
    </location>
</feature>
<dbReference type="EMBL" id="CAMXCT020000602">
    <property type="protein sequence ID" value="CAL1134354.1"/>
    <property type="molecule type" value="Genomic_DNA"/>
</dbReference>
<evidence type="ECO:0000256" key="1">
    <source>
        <dbReference type="ARBA" id="ARBA00004127"/>
    </source>
</evidence>
<comment type="subcellular location">
    <subcellularLocation>
        <location evidence="1">Endomembrane system</location>
        <topology evidence="1">Multi-pass membrane protein</topology>
    </subcellularLocation>
</comment>
<gene>
    <name evidence="10" type="ORF">C1SCF055_LOCUS8817</name>
</gene>
<keyword evidence="2" id="KW-0813">Transport</keyword>
<organism evidence="10">
    <name type="scientific">Cladocopium goreaui</name>
    <dbReference type="NCBI Taxonomy" id="2562237"/>
    <lineage>
        <taxon>Eukaryota</taxon>
        <taxon>Sar</taxon>
        <taxon>Alveolata</taxon>
        <taxon>Dinophyceae</taxon>
        <taxon>Suessiales</taxon>
        <taxon>Symbiodiniaceae</taxon>
        <taxon>Cladocopium</taxon>
    </lineage>
</organism>
<keyword evidence="4 8" id="KW-1133">Transmembrane helix</keyword>
<evidence type="ECO:0000256" key="6">
    <source>
        <dbReference type="ARBA" id="ARBA00023136"/>
    </source>
</evidence>
<keyword evidence="6 8" id="KW-0472">Membrane</keyword>
<feature type="region of interest" description="Disordered" evidence="7">
    <location>
        <begin position="326"/>
        <end position="346"/>
    </location>
</feature>
<dbReference type="OrthoDB" id="440580at2759"/>
<feature type="transmembrane region" description="Helical" evidence="8">
    <location>
        <begin position="1278"/>
        <end position="1302"/>
    </location>
</feature>